<name>A0A2G8SMN4_9APHY</name>
<dbReference type="EMBL" id="AYKW01000004">
    <property type="protein sequence ID" value="PIL35020.1"/>
    <property type="molecule type" value="Genomic_DNA"/>
</dbReference>
<evidence type="ECO:0000313" key="9">
    <source>
        <dbReference type="Proteomes" id="UP000230002"/>
    </source>
</evidence>
<dbReference type="STRING" id="1077348.A0A2G8SMN4"/>
<dbReference type="PANTHER" id="PTHR43570:SF16">
    <property type="entry name" value="ALDEHYDE DEHYDROGENASE TYPE III, ISOFORM Q"/>
    <property type="match status" value="1"/>
</dbReference>
<sequence>MDTKTSPSQDYTPLDEIPKIHARARQAYKSGRAKSMAFRKEQIAQVGYLLKDNEERFKDALKKDLGRPFLETEFFDFAPVYIDVAKAYNGVERWAAPKKAEFDLSFWAMGPKYRHEPKGVVLIISPFNGPVVLTLSPLVGAIAGGNAAVIKPSEHCPATSALFAELIPKYLDPEFYHVIQGGIPETTEVLQSRWDHRNGHVARIISAAASKHLTPLTLELGGKNPVVIDPKTDLKVAAKRIFWGRCLGTGQICVCPEYVLVPAHLQDAFVEAVKEVHNSFFPDGPEKSDSLGRIVSEAHTRRIKNLVDNTKGTVVFGGDADVAGKYIAPTLVKGVPGDDSLMSEEVFGPVLSVIPVKDVDEAIEFINARDHPLVVYVFSQDKAFQDKVFNNTESGSAVANDTMIVVGVPGLPMGGIGESGYGYYTGQDMFEQFTHKRACIDNPSWVDKVGFGCRYPPYKSLKPMQMLFPSLPPRPAKRDGASKRWAFWLSAVALAVVAGSLTQKGWFVKLIAP</sequence>
<evidence type="ECO:0000256" key="4">
    <source>
        <dbReference type="PIRSR" id="PIRSR036492-1"/>
    </source>
</evidence>
<proteinExistence type="inferred from homology"/>
<comment type="caution">
    <text evidence="8">The sequence shown here is derived from an EMBL/GenBank/DDBJ whole genome shotgun (WGS) entry which is preliminary data.</text>
</comment>
<dbReference type="PROSITE" id="PS00687">
    <property type="entry name" value="ALDEHYDE_DEHYDR_GLU"/>
    <property type="match status" value="1"/>
</dbReference>
<evidence type="ECO:0000256" key="1">
    <source>
        <dbReference type="ARBA" id="ARBA00009986"/>
    </source>
</evidence>
<dbReference type="Gene3D" id="3.40.605.10">
    <property type="entry name" value="Aldehyde Dehydrogenase, Chain A, domain 1"/>
    <property type="match status" value="1"/>
</dbReference>
<protein>
    <recommendedName>
        <fullName evidence="3">Aldehyde dehydrogenase</fullName>
    </recommendedName>
</protein>
<gene>
    <name evidence="8" type="ORF">GSI_02807</name>
</gene>
<feature type="active site" evidence="4">
    <location>
        <position position="253"/>
    </location>
</feature>
<dbReference type="InterPro" id="IPR029510">
    <property type="entry name" value="Ald_DH_CS_GLU"/>
</dbReference>
<dbReference type="PANTHER" id="PTHR43570">
    <property type="entry name" value="ALDEHYDE DEHYDROGENASE"/>
    <property type="match status" value="1"/>
</dbReference>
<dbReference type="Pfam" id="PF00171">
    <property type="entry name" value="Aldedh"/>
    <property type="match status" value="1"/>
</dbReference>
<dbReference type="OrthoDB" id="440325at2759"/>
<evidence type="ECO:0000259" key="7">
    <source>
        <dbReference type="Pfam" id="PF00171"/>
    </source>
</evidence>
<comment type="similarity">
    <text evidence="1 3 6">Belongs to the aldehyde dehydrogenase family.</text>
</comment>
<dbReference type="GO" id="GO:0005737">
    <property type="term" value="C:cytoplasm"/>
    <property type="evidence" value="ECO:0007669"/>
    <property type="project" value="TreeGrafter"/>
</dbReference>
<organism evidence="8 9">
    <name type="scientific">Ganoderma sinense ZZ0214-1</name>
    <dbReference type="NCBI Taxonomy" id="1077348"/>
    <lineage>
        <taxon>Eukaryota</taxon>
        <taxon>Fungi</taxon>
        <taxon>Dikarya</taxon>
        <taxon>Basidiomycota</taxon>
        <taxon>Agaricomycotina</taxon>
        <taxon>Agaricomycetes</taxon>
        <taxon>Polyporales</taxon>
        <taxon>Polyporaceae</taxon>
        <taxon>Ganoderma</taxon>
    </lineage>
</organism>
<dbReference type="GO" id="GO:0006081">
    <property type="term" value="P:aldehyde metabolic process"/>
    <property type="evidence" value="ECO:0007669"/>
    <property type="project" value="InterPro"/>
</dbReference>
<evidence type="ECO:0000256" key="3">
    <source>
        <dbReference type="PIRNR" id="PIRNR036492"/>
    </source>
</evidence>
<accession>A0A2G8SMN4</accession>
<dbReference type="PIRSF" id="PIRSF036492">
    <property type="entry name" value="ALDH"/>
    <property type="match status" value="1"/>
</dbReference>
<feature type="active site" evidence="4 5">
    <location>
        <position position="219"/>
    </location>
</feature>
<dbReference type="AlphaFoldDB" id="A0A2G8SMN4"/>
<dbReference type="InterPro" id="IPR016162">
    <property type="entry name" value="Ald_DH_N"/>
</dbReference>
<evidence type="ECO:0000256" key="2">
    <source>
        <dbReference type="ARBA" id="ARBA00023002"/>
    </source>
</evidence>
<dbReference type="FunFam" id="3.40.309.10:FF:000003">
    <property type="entry name" value="Aldehyde dehydrogenase"/>
    <property type="match status" value="1"/>
</dbReference>
<dbReference type="SUPFAM" id="SSF53720">
    <property type="entry name" value="ALDH-like"/>
    <property type="match status" value="1"/>
</dbReference>
<feature type="domain" description="Aldehyde dehydrogenase" evidence="7">
    <location>
        <begin position="16"/>
        <end position="436"/>
    </location>
</feature>
<keyword evidence="9" id="KW-1185">Reference proteome</keyword>
<evidence type="ECO:0000313" key="8">
    <source>
        <dbReference type="EMBL" id="PIL35020.1"/>
    </source>
</evidence>
<keyword evidence="2 3" id="KW-0560">Oxidoreductase</keyword>
<dbReference type="InterPro" id="IPR016163">
    <property type="entry name" value="Ald_DH_C"/>
</dbReference>
<reference evidence="8 9" key="1">
    <citation type="journal article" date="2015" name="Sci. Rep.">
        <title>Chromosome-level genome map provides insights into diverse defense mechanisms in the medicinal fungus Ganoderma sinense.</title>
        <authorList>
            <person name="Zhu Y."/>
            <person name="Xu J."/>
            <person name="Sun C."/>
            <person name="Zhou S."/>
            <person name="Xu H."/>
            <person name="Nelson D.R."/>
            <person name="Qian J."/>
            <person name="Song J."/>
            <person name="Luo H."/>
            <person name="Xiang L."/>
            <person name="Li Y."/>
            <person name="Xu Z."/>
            <person name="Ji A."/>
            <person name="Wang L."/>
            <person name="Lu S."/>
            <person name="Hayward A."/>
            <person name="Sun W."/>
            <person name="Li X."/>
            <person name="Schwartz D.C."/>
            <person name="Wang Y."/>
            <person name="Chen S."/>
        </authorList>
    </citation>
    <scope>NUCLEOTIDE SEQUENCE [LARGE SCALE GENOMIC DNA]</scope>
    <source>
        <strain evidence="8 9">ZZ0214-1</strain>
    </source>
</reference>
<dbReference type="InterPro" id="IPR015590">
    <property type="entry name" value="Aldehyde_DH_dom"/>
</dbReference>
<dbReference type="Gene3D" id="3.40.309.10">
    <property type="entry name" value="Aldehyde Dehydrogenase, Chain A, domain 2"/>
    <property type="match status" value="1"/>
</dbReference>
<evidence type="ECO:0000256" key="6">
    <source>
        <dbReference type="RuleBase" id="RU003345"/>
    </source>
</evidence>
<dbReference type="InterPro" id="IPR012394">
    <property type="entry name" value="Aldehyde_DH_NAD(P)"/>
</dbReference>
<dbReference type="Proteomes" id="UP000230002">
    <property type="component" value="Unassembled WGS sequence"/>
</dbReference>
<evidence type="ECO:0000256" key="5">
    <source>
        <dbReference type="PROSITE-ProRule" id="PRU10007"/>
    </source>
</evidence>
<dbReference type="GO" id="GO:0004029">
    <property type="term" value="F:aldehyde dehydrogenase (NAD+) activity"/>
    <property type="evidence" value="ECO:0007669"/>
    <property type="project" value="TreeGrafter"/>
</dbReference>
<dbReference type="InterPro" id="IPR016161">
    <property type="entry name" value="Ald_DH/histidinol_DH"/>
</dbReference>